<reference evidence="3" key="1">
    <citation type="submission" date="2016-07" db="EMBL/GenBank/DDBJ databases">
        <authorList>
            <person name="Florea S."/>
            <person name="Webb J.S."/>
            <person name="Jaromczyk J."/>
            <person name="Schardl C.L."/>
        </authorList>
    </citation>
    <scope>NUCLEOTIDE SEQUENCE [LARGE SCALE GENOMIC DNA]</scope>
    <source>
        <strain evidence="3">CY1</strain>
    </source>
</reference>
<gene>
    <name evidence="2" type="ORF">BC351_17060</name>
</gene>
<name>A0A1V4HR20_9BACL</name>
<keyword evidence="1" id="KW-0472">Membrane</keyword>
<feature type="transmembrane region" description="Helical" evidence="1">
    <location>
        <begin position="34"/>
        <end position="56"/>
    </location>
</feature>
<organism evidence="2 3">
    <name type="scientific">Paenibacillus ferrarius</name>
    <dbReference type="NCBI Taxonomy" id="1469647"/>
    <lineage>
        <taxon>Bacteria</taxon>
        <taxon>Bacillati</taxon>
        <taxon>Bacillota</taxon>
        <taxon>Bacilli</taxon>
        <taxon>Bacillales</taxon>
        <taxon>Paenibacillaceae</taxon>
        <taxon>Paenibacillus</taxon>
    </lineage>
</organism>
<dbReference type="STRING" id="1469647.BC351_17060"/>
<keyword evidence="1" id="KW-1133">Transmembrane helix</keyword>
<comment type="caution">
    <text evidence="2">The sequence shown here is derived from an EMBL/GenBank/DDBJ whole genome shotgun (WGS) entry which is preliminary data.</text>
</comment>
<evidence type="ECO:0000313" key="3">
    <source>
        <dbReference type="Proteomes" id="UP000190626"/>
    </source>
</evidence>
<dbReference type="InterPro" id="IPR020076">
    <property type="entry name" value="DUF2768"/>
</dbReference>
<keyword evidence="3" id="KW-1185">Reference proteome</keyword>
<dbReference type="RefSeq" id="WP_079409650.1">
    <property type="nucleotide sequence ID" value="NZ_MBTG01000003.1"/>
</dbReference>
<dbReference type="AlphaFoldDB" id="A0A1V4HR20"/>
<feature type="transmembrane region" description="Helical" evidence="1">
    <location>
        <begin position="6"/>
        <end position="27"/>
    </location>
</feature>
<protein>
    <submittedName>
        <fullName evidence="2">DUF2768 domain-containing protein</fullName>
    </submittedName>
</protein>
<dbReference type="Pfam" id="PF10966">
    <property type="entry name" value="DUF2768"/>
    <property type="match status" value="1"/>
</dbReference>
<keyword evidence="1" id="KW-0812">Transmembrane</keyword>
<accession>A0A1V4HR20</accession>
<dbReference type="EMBL" id="MBTG01000003">
    <property type="protein sequence ID" value="OPH60899.1"/>
    <property type="molecule type" value="Genomic_DNA"/>
</dbReference>
<dbReference type="Proteomes" id="UP000190626">
    <property type="component" value="Unassembled WGS sequence"/>
</dbReference>
<proteinExistence type="predicted"/>
<dbReference type="OrthoDB" id="2476435at2"/>
<sequence length="59" mass="6613">MSSLDKMWASFVAIGLMVVASLLISYARTRTQGALRVVLSFIAFILFIPILLYMLLSLF</sequence>
<evidence type="ECO:0000313" key="2">
    <source>
        <dbReference type="EMBL" id="OPH60899.1"/>
    </source>
</evidence>
<evidence type="ECO:0000256" key="1">
    <source>
        <dbReference type="SAM" id="Phobius"/>
    </source>
</evidence>